<dbReference type="AlphaFoldDB" id="A0A0H2RUX0"/>
<sequence length="562" mass="63995">MSVDLTDPQITLSYEEVLRDDGLDWFLLSYLESRDKLSLFRRGAGRIQDFRESIPVEPEDVYFGFCREFVESGAQVYVLITYVPDSVSGVRRARALVHSRVVGSLLKAHTVTLSAKSLEELNTERLNDMINLSGSLIPRLIPNNRALQRSTSEPTGPHHHPKVAGGSKRAPRLREYASEHQRPTSPPSSPGDTNMMTHARTSHLLHNLGDALPPPTPPKDSKFLSSLSTSIPSKHLFYRSHARNESGGSRSNLAYLSDRIEEKDYGHSQLSPVSLVSSDGVVRRRSDPKHANLPPTPPVRMLTPEEKAHLRMEAQKRREEEERRSLEEEEAWQARIKREKAKIIRQAEAEESRRLLRIAEEKRLAAAEKARREAEAQEEEERRLNEMERRKQAAKERQLENSRRIEEELRQAARRADELAKKQDEERRRSEENRRIKLKDIQEKFKEKSVTGSVLISGNVTIQTSMSVSWKRRFFEFSGDALLFYRDAHDRTQPMDTMSFGGGRVASIKEPAEGCYEELEAIPHSFAVEFNDGDGPWCLFTDSSDDKDVLVSLISEAAGLPL</sequence>
<dbReference type="InterPro" id="IPR001849">
    <property type="entry name" value="PH_domain"/>
</dbReference>
<feature type="compositionally biased region" description="Basic and acidic residues" evidence="1">
    <location>
        <begin position="172"/>
        <end position="182"/>
    </location>
</feature>
<dbReference type="PROSITE" id="PS51263">
    <property type="entry name" value="ADF_H"/>
    <property type="match status" value="1"/>
</dbReference>
<dbReference type="GO" id="GO:0003779">
    <property type="term" value="F:actin binding"/>
    <property type="evidence" value="ECO:0007669"/>
    <property type="project" value="InterPro"/>
</dbReference>
<dbReference type="InterPro" id="IPR002108">
    <property type="entry name" value="ADF-H"/>
</dbReference>
<dbReference type="SUPFAM" id="SSF50729">
    <property type="entry name" value="PH domain-like"/>
    <property type="match status" value="1"/>
</dbReference>
<feature type="region of interest" description="Disordered" evidence="1">
    <location>
        <begin position="372"/>
        <end position="404"/>
    </location>
</feature>
<dbReference type="Gene3D" id="2.30.29.30">
    <property type="entry name" value="Pleckstrin-homology domain (PH domain)/Phosphotyrosine-binding domain (PTB)"/>
    <property type="match status" value="1"/>
</dbReference>
<reference evidence="4 5" key="1">
    <citation type="submission" date="2015-04" db="EMBL/GenBank/DDBJ databases">
        <title>Complete genome sequence of Schizopora paradoxa KUC8140, a cosmopolitan wood degrader in East Asia.</title>
        <authorList>
            <consortium name="DOE Joint Genome Institute"/>
            <person name="Min B."/>
            <person name="Park H."/>
            <person name="Jang Y."/>
            <person name="Kim J.-J."/>
            <person name="Kim K.H."/>
            <person name="Pangilinan J."/>
            <person name="Lipzen A."/>
            <person name="Riley R."/>
            <person name="Grigoriev I.V."/>
            <person name="Spatafora J.W."/>
            <person name="Choi I.-G."/>
        </authorList>
    </citation>
    <scope>NUCLEOTIDE SEQUENCE [LARGE SCALE GENOMIC DNA]</scope>
    <source>
        <strain evidence="4 5">KUC8140</strain>
    </source>
</reference>
<evidence type="ECO:0000256" key="1">
    <source>
        <dbReference type="SAM" id="MobiDB-lite"/>
    </source>
</evidence>
<dbReference type="Proteomes" id="UP000053477">
    <property type="component" value="Unassembled WGS sequence"/>
</dbReference>
<dbReference type="Gene3D" id="3.40.20.10">
    <property type="entry name" value="Severin"/>
    <property type="match status" value="1"/>
</dbReference>
<dbReference type="OrthoDB" id="2123378at2759"/>
<dbReference type="Pfam" id="PF00241">
    <property type="entry name" value="Cofilin_ADF"/>
    <property type="match status" value="1"/>
</dbReference>
<dbReference type="PROSITE" id="PS50003">
    <property type="entry name" value="PH_DOMAIN"/>
    <property type="match status" value="1"/>
</dbReference>
<dbReference type="SUPFAM" id="SSF55753">
    <property type="entry name" value="Actin depolymerizing proteins"/>
    <property type="match status" value="1"/>
</dbReference>
<feature type="region of interest" description="Disordered" evidence="1">
    <location>
        <begin position="280"/>
        <end position="331"/>
    </location>
</feature>
<evidence type="ECO:0000313" key="5">
    <source>
        <dbReference type="Proteomes" id="UP000053477"/>
    </source>
</evidence>
<dbReference type="InParanoid" id="A0A0H2RUX0"/>
<keyword evidence="5" id="KW-1185">Reference proteome</keyword>
<protein>
    <recommendedName>
        <fullName evidence="6">ADF-H domain-containing protein</fullName>
    </recommendedName>
</protein>
<dbReference type="InterPro" id="IPR011993">
    <property type="entry name" value="PH-like_dom_sf"/>
</dbReference>
<dbReference type="STRING" id="27342.A0A0H2RUX0"/>
<feature type="domain" description="PH" evidence="2">
    <location>
        <begin position="453"/>
        <end position="559"/>
    </location>
</feature>
<evidence type="ECO:0000259" key="2">
    <source>
        <dbReference type="PROSITE" id="PS50003"/>
    </source>
</evidence>
<dbReference type="EMBL" id="KQ085962">
    <property type="protein sequence ID" value="KLO13253.1"/>
    <property type="molecule type" value="Genomic_DNA"/>
</dbReference>
<feature type="compositionally biased region" description="Basic and acidic residues" evidence="1">
    <location>
        <begin position="281"/>
        <end position="290"/>
    </location>
</feature>
<evidence type="ECO:0000313" key="4">
    <source>
        <dbReference type="EMBL" id="KLO13253.1"/>
    </source>
</evidence>
<accession>A0A0H2RUX0</accession>
<dbReference type="SMART" id="SM00233">
    <property type="entry name" value="PH"/>
    <property type="match status" value="1"/>
</dbReference>
<organism evidence="4 5">
    <name type="scientific">Schizopora paradoxa</name>
    <dbReference type="NCBI Taxonomy" id="27342"/>
    <lineage>
        <taxon>Eukaryota</taxon>
        <taxon>Fungi</taxon>
        <taxon>Dikarya</taxon>
        <taxon>Basidiomycota</taxon>
        <taxon>Agaricomycotina</taxon>
        <taxon>Agaricomycetes</taxon>
        <taxon>Hymenochaetales</taxon>
        <taxon>Schizoporaceae</taxon>
        <taxon>Schizopora</taxon>
    </lineage>
</organism>
<feature type="domain" description="ADF-H" evidence="3">
    <location>
        <begin position="2"/>
        <end position="131"/>
    </location>
</feature>
<evidence type="ECO:0008006" key="6">
    <source>
        <dbReference type="Google" id="ProtNLM"/>
    </source>
</evidence>
<evidence type="ECO:0000259" key="3">
    <source>
        <dbReference type="PROSITE" id="PS51263"/>
    </source>
</evidence>
<feature type="region of interest" description="Disordered" evidence="1">
    <location>
        <begin position="148"/>
        <end position="226"/>
    </location>
</feature>
<feature type="compositionally biased region" description="Basic and acidic residues" evidence="1">
    <location>
        <begin position="303"/>
        <end position="326"/>
    </location>
</feature>
<dbReference type="InterPro" id="IPR029006">
    <property type="entry name" value="ADF-H/Gelsolin-like_dom_sf"/>
</dbReference>
<gene>
    <name evidence="4" type="ORF">SCHPADRAFT_940502</name>
</gene>
<name>A0A0H2RUX0_9AGAM</name>
<proteinExistence type="predicted"/>